<comment type="caution">
    <text evidence="9">The sequence shown here is derived from an EMBL/GenBank/DDBJ whole genome shotgun (WGS) entry which is preliminary data.</text>
</comment>
<evidence type="ECO:0000313" key="10">
    <source>
        <dbReference type="Proteomes" id="UP000233551"/>
    </source>
</evidence>
<evidence type="ECO:0000256" key="4">
    <source>
        <dbReference type="ARBA" id="ARBA00022692"/>
    </source>
</evidence>
<comment type="subcellular location">
    <subcellularLocation>
        <location evidence="1">Membrane</location>
        <topology evidence="1">Multi-pass membrane protein</topology>
    </subcellularLocation>
</comment>
<keyword evidence="10" id="KW-1185">Reference proteome</keyword>
<gene>
    <name evidence="9" type="ORF">CRG98_006302</name>
</gene>
<keyword evidence="5" id="KW-1133">Transmembrane helix</keyword>
<keyword evidence="3" id="KW-0813">Transport</keyword>
<evidence type="ECO:0000256" key="7">
    <source>
        <dbReference type="ARBA" id="ARBA00023136"/>
    </source>
</evidence>
<proteinExistence type="inferred from homology"/>
<evidence type="ECO:0000256" key="6">
    <source>
        <dbReference type="ARBA" id="ARBA00023065"/>
    </source>
</evidence>
<dbReference type="AlphaFoldDB" id="A0A2I0KY27"/>
<accession>A0A2I0KY27</accession>
<dbReference type="Proteomes" id="UP000233551">
    <property type="component" value="Unassembled WGS sequence"/>
</dbReference>
<keyword evidence="8" id="KW-0407">Ion channel</keyword>
<dbReference type="PANTHER" id="PTHR31086">
    <property type="entry name" value="ALUMINUM-ACTIVATED MALATE TRANSPORTER 10"/>
    <property type="match status" value="1"/>
</dbReference>
<evidence type="ECO:0000256" key="8">
    <source>
        <dbReference type="ARBA" id="ARBA00023303"/>
    </source>
</evidence>
<dbReference type="Pfam" id="PF11744">
    <property type="entry name" value="ALMT"/>
    <property type="match status" value="2"/>
</dbReference>
<dbReference type="GO" id="GO:0016020">
    <property type="term" value="C:membrane"/>
    <property type="evidence" value="ECO:0007669"/>
    <property type="project" value="UniProtKB-SubCell"/>
</dbReference>
<evidence type="ECO:0000313" key="9">
    <source>
        <dbReference type="EMBL" id="PKI73364.1"/>
    </source>
</evidence>
<evidence type="ECO:0000256" key="1">
    <source>
        <dbReference type="ARBA" id="ARBA00004141"/>
    </source>
</evidence>
<protein>
    <submittedName>
        <fullName evidence="9">Uncharacterized protein</fullName>
    </submittedName>
</protein>
<sequence length="498" mass="55002">MDMEMARQSKTGLMGRMWLRLNLVIENCWARLAAAAWSVVKVGKEDPRRAIHSLKVGLALTLVSLIYYYHPLYTNFGATAMWAVMTVVVVFEFSVGATLSKGVNRGLATLLAGALGVGAHHLACRSGKTGEPILLGFFVFLQATTSTFMRFFPRIKARYDYGMLIFILTFSLVSVSGFRDDEILELAQRRLTTIFIGGAACVIVSIFVYPVWAGQDLHNLIALNLEKLGNFLEGFGDEFFKPPMDIDAETTENKSLRGYKSILSSKSTEESLANFARWEPGHGRFRFRHPWKQYLKLGALTREYAYRIEALDGYLNRNIQVPAQVREQIEEICRDLSSEAAEGLKELSLVVRTMTRGADNIGSRLENCRNAVKDLKALLKTSLWKDTDLLAVIPVLTVSSLLIDVVKCTEKIAEAVHELSSLAKFKETDASVSPEKPLSHVGDKCEASKPAVVPTVENQCPRVVLTVHEVVPENGRLPAAPAPAPTSAPTPTLAPLNS</sequence>
<dbReference type="OrthoDB" id="68611at2759"/>
<reference evidence="9 10" key="1">
    <citation type="submission" date="2017-11" db="EMBL/GenBank/DDBJ databases">
        <title>De-novo sequencing of pomegranate (Punica granatum L.) genome.</title>
        <authorList>
            <person name="Akparov Z."/>
            <person name="Amiraslanov A."/>
            <person name="Hajiyeva S."/>
            <person name="Abbasov M."/>
            <person name="Kaur K."/>
            <person name="Hamwieh A."/>
            <person name="Solovyev V."/>
            <person name="Salamov A."/>
            <person name="Braich B."/>
            <person name="Kosarev P."/>
            <person name="Mahmoud A."/>
            <person name="Hajiyev E."/>
            <person name="Babayeva S."/>
            <person name="Izzatullayeva V."/>
            <person name="Mammadov A."/>
            <person name="Mammadov A."/>
            <person name="Sharifova S."/>
            <person name="Ojaghi J."/>
            <person name="Eynullazada K."/>
            <person name="Bayramov B."/>
            <person name="Abdulazimova A."/>
            <person name="Shahmuradov I."/>
        </authorList>
    </citation>
    <scope>NUCLEOTIDE SEQUENCE [LARGE SCALE GENOMIC DNA]</scope>
    <source>
        <strain evidence="10">cv. AG2017</strain>
        <tissue evidence="9">Leaf</tissue>
    </source>
</reference>
<keyword evidence="4" id="KW-0812">Transmembrane</keyword>
<dbReference type="EMBL" id="PGOL01000277">
    <property type="protein sequence ID" value="PKI73364.1"/>
    <property type="molecule type" value="Genomic_DNA"/>
</dbReference>
<name>A0A2I0KY27_PUNGR</name>
<keyword evidence="7" id="KW-0472">Membrane</keyword>
<dbReference type="GeneID" id="116210941"/>
<evidence type="ECO:0000256" key="3">
    <source>
        <dbReference type="ARBA" id="ARBA00022448"/>
    </source>
</evidence>
<organism evidence="9 10">
    <name type="scientific">Punica granatum</name>
    <name type="common">Pomegranate</name>
    <dbReference type="NCBI Taxonomy" id="22663"/>
    <lineage>
        <taxon>Eukaryota</taxon>
        <taxon>Viridiplantae</taxon>
        <taxon>Streptophyta</taxon>
        <taxon>Embryophyta</taxon>
        <taxon>Tracheophyta</taxon>
        <taxon>Spermatophyta</taxon>
        <taxon>Magnoliopsida</taxon>
        <taxon>eudicotyledons</taxon>
        <taxon>Gunneridae</taxon>
        <taxon>Pentapetalae</taxon>
        <taxon>rosids</taxon>
        <taxon>malvids</taxon>
        <taxon>Myrtales</taxon>
        <taxon>Lythraceae</taxon>
        <taxon>Punica</taxon>
    </lineage>
</organism>
<evidence type="ECO:0000256" key="5">
    <source>
        <dbReference type="ARBA" id="ARBA00022989"/>
    </source>
</evidence>
<dbReference type="GO" id="GO:0015743">
    <property type="term" value="P:malate transport"/>
    <property type="evidence" value="ECO:0007669"/>
    <property type="project" value="InterPro"/>
</dbReference>
<dbReference type="InterPro" id="IPR020966">
    <property type="entry name" value="ALMT"/>
</dbReference>
<keyword evidence="6" id="KW-0406">Ion transport</keyword>
<dbReference type="STRING" id="22663.A0A2I0KY27"/>
<evidence type="ECO:0000256" key="2">
    <source>
        <dbReference type="ARBA" id="ARBA00007079"/>
    </source>
</evidence>
<dbReference type="GO" id="GO:0034220">
    <property type="term" value="P:monoatomic ion transmembrane transport"/>
    <property type="evidence" value="ECO:0007669"/>
    <property type="project" value="UniProtKB-KW"/>
</dbReference>
<comment type="similarity">
    <text evidence="2">Belongs to the aromatic acid exporter (TC 2.A.85) family.</text>
</comment>